<dbReference type="GO" id="GO:0005829">
    <property type="term" value="C:cytosol"/>
    <property type="evidence" value="ECO:0007669"/>
    <property type="project" value="TreeGrafter"/>
</dbReference>
<dbReference type="GO" id="GO:0050821">
    <property type="term" value="P:protein stabilization"/>
    <property type="evidence" value="ECO:0007669"/>
    <property type="project" value="TreeGrafter"/>
</dbReference>
<dbReference type="Pfam" id="PF03938">
    <property type="entry name" value="OmpH"/>
    <property type="match status" value="1"/>
</dbReference>
<dbReference type="Gene3D" id="3.30.910.20">
    <property type="entry name" value="Skp domain"/>
    <property type="match status" value="1"/>
</dbReference>
<accession>R6WFH3</accession>
<sequence length="140" mass="15290">MKKSLLTLIMALVMALACTTSAFAAEELGYVNVERVFRSYPDIQTTMSVINLERQKAENEFNEKAPKLDDKGRRELGEKLSAQVDKKEASLLNPIREKIRKTIGQVAKAHGIANVVDASAVVFGGKDLTEEVIAAVAQGK</sequence>
<gene>
    <name evidence="4" type="ORF">BN587_01678</name>
</gene>
<comment type="similarity">
    <text evidence="1">Belongs to the Skp family.</text>
</comment>
<dbReference type="GO" id="GO:0051082">
    <property type="term" value="F:unfolded protein binding"/>
    <property type="evidence" value="ECO:0007669"/>
    <property type="project" value="InterPro"/>
</dbReference>
<dbReference type="AlphaFoldDB" id="R6WFH3"/>
<comment type="caution">
    <text evidence="4">The sequence shown here is derived from an EMBL/GenBank/DDBJ whole genome shotgun (WGS) entry which is preliminary data.</text>
</comment>
<reference evidence="4" key="1">
    <citation type="submission" date="2012-11" db="EMBL/GenBank/DDBJ databases">
        <title>Dependencies among metagenomic species, viruses, plasmids and units of genetic variation.</title>
        <authorList>
            <person name="Nielsen H.B."/>
            <person name="Almeida M."/>
            <person name="Juncker A.S."/>
            <person name="Rasmussen S."/>
            <person name="Li J."/>
            <person name="Sunagawa S."/>
            <person name="Plichta D."/>
            <person name="Gautier L."/>
            <person name="Le Chatelier E."/>
            <person name="Peletier E."/>
            <person name="Bonde I."/>
            <person name="Nielsen T."/>
            <person name="Manichanh C."/>
            <person name="Arumugam M."/>
            <person name="Batto J."/>
            <person name="Santos M.B.Q.D."/>
            <person name="Blom N."/>
            <person name="Borruel N."/>
            <person name="Burgdorf K.S."/>
            <person name="Boumezbeur F."/>
            <person name="Casellas F."/>
            <person name="Dore J."/>
            <person name="Guarner F."/>
            <person name="Hansen T."/>
            <person name="Hildebrand F."/>
            <person name="Kaas R.S."/>
            <person name="Kennedy S."/>
            <person name="Kristiansen K."/>
            <person name="Kultima J.R."/>
            <person name="Leonard P."/>
            <person name="Levenez F."/>
            <person name="Lund O."/>
            <person name="Moumen B."/>
            <person name="Le Paslier D."/>
            <person name="Pons N."/>
            <person name="Pedersen O."/>
            <person name="Prifti E."/>
            <person name="Qin J."/>
            <person name="Raes J."/>
            <person name="Tap J."/>
            <person name="Tims S."/>
            <person name="Ussery D.W."/>
            <person name="Yamada T."/>
            <person name="MetaHit consortium"/>
            <person name="Renault P."/>
            <person name="Sicheritz-Ponten T."/>
            <person name="Bork P."/>
            <person name="Wang J."/>
            <person name="Brunak S."/>
            <person name="Ehrlich S.D."/>
        </authorList>
    </citation>
    <scope>NUCLEOTIDE SEQUENCE [LARGE SCALE GENOMIC DNA]</scope>
</reference>
<proteinExistence type="inferred from homology"/>
<dbReference type="RefSeq" id="WP_021720717.1">
    <property type="nucleotide sequence ID" value="NZ_FR892812.1"/>
</dbReference>
<dbReference type="PANTHER" id="PTHR35089:SF1">
    <property type="entry name" value="CHAPERONE PROTEIN SKP"/>
    <property type="match status" value="1"/>
</dbReference>
<organism evidence="4">
    <name type="scientific">Phascolarctobacterium succinatutens CAG:287</name>
    <dbReference type="NCBI Taxonomy" id="1263101"/>
    <lineage>
        <taxon>Bacteria</taxon>
        <taxon>Bacillati</taxon>
        <taxon>Bacillota</taxon>
        <taxon>Negativicutes</taxon>
        <taxon>Acidaminococcales</taxon>
        <taxon>Acidaminococcaceae</taxon>
        <taxon>Phascolarctobacterium</taxon>
    </lineage>
</organism>
<feature type="chain" id="PRO_5004423060" evidence="3">
    <location>
        <begin position="25"/>
        <end position="140"/>
    </location>
</feature>
<dbReference type="PROSITE" id="PS51257">
    <property type="entry name" value="PROKAR_LIPOPROTEIN"/>
    <property type="match status" value="1"/>
</dbReference>
<keyword evidence="2 3" id="KW-0732">Signal</keyword>
<dbReference type="InterPro" id="IPR005632">
    <property type="entry name" value="Chaperone_Skp"/>
</dbReference>
<evidence type="ECO:0000256" key="2">
    <source>
        <dbReference type="ARBA" id="ARBA00022729"/>
    </source>
</evidence>
<dbReference type="SMART" id="SM00935">
    <property type="entry name" value="OmpH"/>
    <property type="match status" value="1"/>
</dbReference>
<dbReference type="Proteomes" id="UP000014937">
    <property type="component" value="Unassembled WGS sequence"/>
</dbReference>
<feature type="signal peptide" evidence="3">
    <location>
        <begin position="1"/>
        <end position="24"/>
    </location>
</feature>
<dbReference type="HOGENOM" id="CLU_128691_3_0_9"/>
<dbReference type="PANTHER" id="PTHR35089">
    <property type="entry name" value="CHAPERONE PROTEIN SKP"/>
    <property type="match status" value="1"/>
</dbReference>
<dbReference type="EMBL" id="CBGL010000017">
    <property type="protein sequence ID" value="CDD09858.1"/>
    <property type="molecule type" value="Genomic_DNA"/>
</dbReference>
<evidence type="ECO:0000256" key="3">
    <source>
        <dbReference type="SAM" id="SignalP"/>
    </source>
</evidence>
<dbReference type="InterPro" id="IPR024930">
    <property type="entry name" value="Skp_dom_sf"/>
</dbReference>
<dbReference type="SUPFAM" id="SSF111384">
    <property type="entry name" value="OmpH-like"/>
    <property type="match status" value="1"/>
</dbReference>
<protein>
    <submittedName>
        <fullName evidence="4">Outer membrane protein</fullName>
    </submittedName>
</protein>
<evidence type="ECO:0000256" key="1">
    <source>
        <dbReference type="ARBA" id="ARBA00009091"/>
    </source>
</evidence>
<evidence type="ECO:0000313" key="4">
    <source>
        <dbReference type="EMBL" id="CDD09858.1"/>
    </source>
</evidence>
<name>R6WFH3_9FIRM</name>